<accession>A0AAD8LLS6</accession>
<name>A0AAD8LLS6_TARER</name>
<keyword evidence="4" id="KW-1185">Reference proteome</keyword>
<evidence type="ECO:0000256" key="1">
    <source>
        <dbReference type="SAM" id="MobiDB-lite"/>
    </source>
</evidence>
<feature type="signal peptide" evidence="2">
    <location>
        <begin position="1"/>
        <end position="21"/>
    </location>
</feature>
<proteinExistence type="predicted"/>
<evidence type="ECO:0000313" key="4">
    <source>
        <dbReference type="Proteomes" id="UP001229421"/>
    </source>
</evidence>
<protein>
    <submittedName>
        <fullName evidence="3">Uncharacterized protein</fullName>
    </submittedName>
</protein>
<evidence type="ECO:0000313" key="3">
    <source>
        <dbReference type="EMBL" id="KAK1441176.1"/>
    </source>
</evidence>
<comment type="caution">
    <text evidence="3">The sequence shown here is derived from an EMBL/GenBank/DDBJ whole genome shotgun (WGS) entry which is preliminary data.</text>
</comment>
<organism evidence="3 4">
    <name type="scientific">Tagetes erecta</name>
    <name type="common">African marigold</name>
    <dbReference type="NCBI Taxonomy" id="13708"/>
    <lineage>
        <taxon>Eukaryota</taxon>
        <taxon>Viridiplantae</taxon>
        <taxon>Streptophyta</taxon>
        <taxon>Embryophyta</taxon>
        <taxon>Tracheophyta</taxon>
        <taxon>Spermatophyta</taxon>
        <taxon>Magnoliopsida</taxon>
        <taxon>eudicotyledons</taxon>
        <taxon>Gunneridae</taxon>
        <taxon>Pentapetalae</taxon>
        <taxon>asterids</taxon>
        <taxon>campanulids</taxon>
        <taxon>Asterales</taxon>
        <taxon>Asteraceae</taxon>
        <taxon>Asteroideae</taxon>
        <taxon>Heliantheae alliance</taxon>
        <taxon>Tageteae</taxon>
        <taxon>Tagetes</taxon>
    </lineage>
</organism>
<evidence type="ECO:0000256" key="2">
    <source>
        <dbReference type="SAM" id="SignalP"/>
    </source>
</evidence>
<reference evidence="3" key="1">
    <citation type="journal article" date="2023" name="bioRxiv">
        <title>Improved chromosome-level genome assembly for marigold (Tagetes erecta).</title>
        <authorList>
            <person name="Jiang F."/>
            <person name="Yuan L."/>
            <person name="Wang S."/>
            <person name="Wang H."/>
            <person name="Xu D."/>
            <person name="Wang A."/>
            <person name="Fan W."/>
        </authorList>
    </citation>
    <scope>NUCLEOTIDE SEQUENCE</scope>
    <source>
        <strain evidence="3">WSJ</strain>
        <tissue evidence="3">Leaf</tissue>
    </source>
</reference>
<gene>
    <name evidence="3" type="ORF">QVD17_07016</name>
</gene>
<dbReference type="EMBL" id="JAUHHV010000001">
    <property type="protein sequence ID" value="KAK1441176.1"/>
    <property type="molecule type" value="Genomic_DNA"/>
</dbReference>
<feature type="region of interest" description="Disordered" evidence="1">
    <location>
        <begin position="24"/>
        <end position="70"/>
    </location>
</feature>
<dbReference type="AlphaFoldDB" id="A0AAD8LLS6"/>
<feature type="compositionally biased region" description="Low complexity" evidence="1">
    <location>
        <begin position="56"/>
        <end position="70"/>
    </location>
</feature>
<feature type="compositionally biased region" description="Low complexity" evidence="1">
    <location>
        <begin position="24"/>
        <end position="45"/>
    </location>
</feature>
<sequence>MARQMVVFALIFIAFVGFAYAGGDSDSSSADVKPSADSPASTPSDNETASGVDAESPSSDAPSADCGSGASTTAKIYVSAGIGATAVNHHYDCHLQLIVNKNKKNDGHLTPNSA</sequence>
<keyword evidence="2" id="KW-0732">Signal</keyword>
<dbReference type="Proteomes" id="UP001229421">
    <property type="component" value="Unassembled WGS sequence"/>
</dbReference>
<feature type="chain" id="PRO_5042147062" evidence="2">
    <location>
        <begin position="22"/>
        <end position="114"/>
    </location>
</feature>